<evidence type="ECO:0000313" key="11">
    <source>
        <dbReference type="EMBL" id="KAK3197675.1"/>
    </source>
</evidence>
<feature type="region of interest" description="Disordered" evidence="8">
    <location>
        <begin position="1"/>
        <end position="28"/>
    </location>
</feature>
<dbReference type="CDD" id="cd08049">
    <property type="entry name" value="TAF8"/>
    <property type="match status" value="1"/>
</dbReference>
<dbReference type="Pfam" id="PF07524">
    <property type="entry name" value="Bromo_TP"/>
    <property type="match status" value="1"/>
</dbReference>
<comment type="similarity">
    <text evidence="2">Belongs to the TAF8 family.</text>
</comment>
<keyword evidence="6" id="KW-0539">Nucleus</keyword>
<name>A0AAN6LPF8_9PLEO</name>
<evidence type="ECO:0000256" key="3">
    <source>
        <dbReference type="ARBA" id="ARBA00017307"/>
    </source>
</evidence>
<dbReference type="InterPro" id="IPR006565">
    <property type="entry name" value="BTP"/>
</dbReference>
<dbReference type="PANTHER" id="PTHR46469">
    <property type="entry name" value="TRANSCRIPTION INITIATION FACTOR TFIID SUBUNIT 8"/>
    <property type="match status" value="1"/>
</dbReference>
<keyword evidence="4" id="KW-0805">Transcription regulation</keyword>
<protein>
    <recommendedName>
        <fullName evidence="3">Transcription initiation factor TFIID subunit 8</fullName>
    </recommendedName>
</protein>
<feature type="coiled-coil region" evidence="7">
    <location>
        <begin position="223"/>
        <end position="282"/>
    </location>
</feature>
<organism evidence="11 12">
    <name type="scientific">Pseudopithomyces chartarum</name>
    <dbReference type="NCBI Taxonomy" id="1892770"/>
    <lineage>
        <taxon>Eukaryota</taxon>
        <taxon>Fungi</taxon>
        <taxon>Dikarya</taxon>
        <taxon>Ascomycota</taxon>
        <taxon>Pezizomycotina</taxon>
        <taxon>Dothideomycetes</taxon>
        <taxon>Pleosporomycetidae</taxon>
        <taxon>Pleosporales</taxon>
        <taxon>Massarineae</taxon>
        <taxon>Didymosphaeriaceae</taxon>
        <taxon>Pseudopithomyces</taxon>
    </lineage>
</organism>
<feature type="compositionally biased region" description="Basic residues" evidence="8">
    <location>
        <begin position="17"/>
        <end position="28"/>
    </location>
</feature>
<keyword evidence="5" id="KW-0804">Transcription</keyword>
<comment type="subcellular location">
    <subcellularLocation>
        <location evidence="1">Nucleus</location>
    </subcellularLocation>
</comment>
<dbReference type="Gene3D" id="1.10.20.10">
    <property type="entry name" value="Histone, subunit A"/>
    <property type="match status" value="1"/>
</dbReference>
<evidence type="ECO:0000256" key="8">
    <source>
        <dbReference type="SAM" id="MobiDB-lite"/>
    </source>
</evidence>
<accession>A0AAN6LPF8</accession>
<evidence type="ECO:0000313" key="12">
    <source>
        <dbReference type="Proteomes" id="UP001280581"/>
    </source>
</evidence>
<evidence type="ECO:0000259" key="10">
    <source>
        <dbReference type="Pfam" id="PF10406"/>
    </source>
</evidence>
<keyword evidence="7" id="KW-0175">Coiled coil</keyword>
<dbReference type="InterPro" id="IPR009072">
    <property type="entry name" value="Histone-fold"/>
</dbReference>
<dbReference type="InterPro" id="IPR037818">
    <property type="entry name" value="TAF8"/>
</dbReference>
<evidence type="ECO:0000259" key="9">
    <source>
        <dbReference type="Pfam" id="PF07524"/>
    </source>
</evidence>
<feature type="domain" description="Transcription factor TFIID subunit 8 C-terminal" evidence="10">
    <location>
        <begin position="178"/>
        <end position="226"/>
    </location>
</feature>
<dbReference type="InterPro" id="IPR019473">
    <property type="entry name" value="TFIID_su8_C"/>
</dbReference>
<evidence type="ECO:0000256" key="6">
    <source>
        <dbReference type="ARBA" id="ARBA00023242"/>
    </source>
</evidence>
<dbReference type="PANTHER" id="PTHR46469:SF1">
    <property type="entry name" value="TRANSCRIPTION INITIATION FACTOR TFIID SUBUNIT 8"/>
    <property type="match status" value="1"/>
</dbReference>
<comment type="caution">
    <text evidence="11">The sequence shown here is derived from an EMBL/GenBank/DDBJ whole genome shotgun (WGS) entry which is preliminary data.</text>
</comment>
<evidence type="ECO:0000256" key="4">
    <source>
        <dbReference type="ARBA" id="ARBA00023015"/>
    </source>
</evidence>
<dbReference type="GO" id="GO:0005669">
    <property type="term" value="C:transcription factor TFIID complex"/>
    <property type="evidence" value="ECO:0007669"/>
    <property type="project" value="InterPro"/>
</dbReference>
<dbReference type="AlphaFoldDB" id="A0AAN6LPF8"/>
<proteinExistence type="inferred from homology"/>
<dbReference type="GO" id="GO:0006367">
    <property type="term" value="P:transcription initiation at RNA polymerase II promoter"/>
    <property type="evidence" value="ECO:0007669"/>
    <property type="project" value="TreeGrafter"/>
</dbReference>
<reference evidence="11 12" key="1">
    <citation type="submission" date="2021-02" db="EMBL/GenBank/DDBJ databases">
        <title>Genome assembly of Pseudopithomyces chartarum.</title>
        <authorList>
            <person name="Jauregui R."/>
            <person name="Singh J."/>
            <person name="Voisey C."/>
        </authorList>
    </citation>
    <scope>NUCLEOTIDE SEQUENCE [LARGE SCALE GENOMIC DNA]</scope>
    <source>
        <strain evidence="11 12">AGR01</strain>
    </source>
</reference>
<dbReference type="GO" id="GO:0046982">
    <property type="term" value="F:protein heterodimerization activity"/>
    <property type="evidence" value="ECO:0007669"/>
    <property type="project" value="InterPro"/>
</dbReference>
<evidence type="ECO:0000256" key="7">
    <source>
        <dbReference type="SAM" id="Coils"/>
    </source>
</evidence>
<evidence type="ECO:0000256" key="2">
    <source>
        <dbReference type="ARBA" id="ARBA00008767"/>
    </source>
</evidence>
<dbReference type="CDD" id="cd00076">
    <property type="entry name" value="HFD_SF"/>
    <property type="match status" value="1"/>
</dbReference>
<dbReference type="Pfam" id="PF10406">
    <property type="entry name" value="TAF8_C"/>
    <property type="match status" value="1"/>
</dbReference>
<gene>
    <name evidence="11" type="ORF">GRF29_216g910329</name>
</gene>
<dbReference type="EMBL" id="WVTA01000018">
    <property type="protein sequence ID" value="KAK3197675.1"/>
    <property type="molecule type" value="Genomic_DNA"/>
</dbReference>
<evidence type="ECO:0000256" key="5">
    <source>
        <dbReference type="ARBA" id="ARBA00023163"/>
    </source>
</evidence>
<evidence type="ECO:0000256" key="1">
    <source>
        <dbReference type="ARBA" id="ARBA00004123"/>
    </source>
</evidence>
<keyword evidence="12" id="KW-1185">Reference proteome</keyword>
<dbReference type="Proteomes" id="UP001280581">
    <property type="component" value="Unassembled WGS sequence"/>
</dbReference>
<feature type="domain" description="Bromodomain associated" evidence="9">
    <location>
        <begin position="51"/>
        <end position="122"/>
    </location>
</feature>
<sequence length="381" mass="43614">MKRPHEHTSVPTYGQPHPKKAKVSRQLHHTQPVAHLVEPLGGGFGASGDQEFIHTQLRRAIAIQCRGIGFASARPEAVESMVGLVDEFMSNFTTQLRTAMTSARRTTLLPHDYIHALKAVGIPGSGALEQHLDTGDVPHSLLQPIFGPPEPADPPPPDLEGMLGPELSGRAEKETRKYIPEHFPAFPPKHTWKATPVYAQREVNPHAIREMAAKEGIEAEKSLRKLMEKKKEGERLRKAARAQPRRSARAVKREKLWKAALKEALEEEDVEEERAMKAIKDRVESGYANDADNTIYDEEKKRTEMMDKETDDEWKRVEKEWKLEDTKAKNNGQAPIKRLSEEEWKKQWKNRISPEQKMERRIQQRVTVNYGCKFWRKNARD</sequence>